<dbReference type="Proteomes" id="UP001177021">
    <property type="component" value="Unassembled WGS sequence"/>
</dbReference>
<protein>
    <submittedName>
        <fullName evidence="1">Uncharacterized protein</fullName>
    </submittedName>
</protein>
<evidence type="ECO:0000313" key="2">
    <source>
        <dbReference type="Proteomes" id="UP001177021"/>
    </source>
</evidence>
<name>A0ACB0KA01_TRIPR</name>
<keyword evidence="2" id="KW-1185">Reference proteome</keyword>
<evidence type="ECO:0000313" key="1">
    <source>
        <dbReference type="EMBL" id="CAJ2653101.1"/>
    </source>
</evidence>
<proteinExistence type="predicted"/>
<organism evidence="1 2">
    <name type="scientific">Trifolium pratense</name>
    <name type="common">Red clover</name>
    <dbReference type="NCBI Taxonomy" id="57577"/>
    <lineage>
        <taxon>Eukaryota</taxon>
        <taxon>Viridiplantae</taxon>
        <taxon>Streptophyta</taxon>
        <taxon>Embryophyta</taxon>
        <taxon>Tracheophyta</taxon>
        <taxon>Spermatophyta</taxon>
        <taxon>Magnoliopsida</taxon>
        <taxon>eudicotyledons</taxon>
        <taxon>Gunneridae</taxon>
        <taxon>Pentapetalae</taxon>
        <taxon>rosids</taxon>
        <taxon>fabids</taxon>
        <taxon>Fabales</taxon>
        <taxon>Fabaceae</taxon>
        <taxon>Papilionoideae</taxon>
        <taxon>50 kb inversion clade</taxon>
        <taxon>NPAAA clade</taxon>
        <taxon>Hologalegina</taxon>
        <taxon>IRL clade</taxon>
        <taxon>Trifolieae</taxon>
        <taxon>Trifolium</taxon>
    </lineage>
</organism>
<sequence>MMQPITTSSYQVTTIMGQPNRTVVKPRQLKDFVTRWDTNTSTAGCSPKKRRVTQVECGFDSQGFAVGVIRMGCQTEFGSGSGVFVMMGYWAGCSWKQSIWVRTEKNASQERRGVEPGLHETIAHLPLKPAQVER</sequence>
<comment type="caution">
    <text evidence="1">The sequence shown here is derived from an EMBL/GenBank/DDBJ whole genome shotgun (WGS) entry which is preliminary data.</text>
</comment>
<dbReference type="EMBL" id="CASHSV030000206">
    <property type="protein sequence ID" value="CAJ2653101.1"/>
    <property type="molecule type" value="Genomic_DNA"/>
</dbReference>
<gene>
    <name evidence="1" type="ORF">MILVUS5_LOCUS20493</name>
</gene>
<accession>A0ACB0KA01</accession>
<reference evidence="1" key="1">
    <citation type="submission" date="2023-10" db="EMBL/GenBank/DDBJ databases">
        <authorList>
            <person name="Rodriguez Cubillos JULIANA M."/>
            <person name="De Vega J."/>
        </authorList>
    </citation>
    <scope>NUCLEOTIDE SEQUENCE</scope>
</reference>